<dbReference type="Proteomes" id="UP000547973">
    <property type="component" value="Unassembled WGS sequence"/>
</dbReference>
<dbReference type="InterPro" id="IPR007848">
    <property type="entry name" value="Small_mtfrase_dom"/>
</dbReference>
<dbReference type="InterPro" id="IPR050320">
    <property type="entry name" value="N5-glutamine_MTase"/>
</dbReference>
<dbReference type="InterPro" id="IPR029063">
    <property type="entry name" value="SAM-dependent_MTases_sf"/>
</dbReference>
<keyword evidence="1 5" id="KW-0489">Methyltransferase</keyword>
<comment type="function">
    <text evidence="5">Methylates the class 1 translation termination release factors RF1/PrfA and RF2/PrfB on the glutamine residue of the universally conserved GGQ motif.</text>
</comment>
<dbReference type="NCBIfam" id="TIGR00536">
    <property type="entry name" value="hemK_fam"/>
    <property type="match status" value="1"/>
</dbReference>
<dbReference type="Pfam" id="PF17827">
    <property type="entry name" value="PrmC_N"/>
    <property type="match status" value="1"/>
</dbReference>
<dbReference type="HAMAP" id="MF_02126">
    <property type="entry name" value="RF_methyltr_PrmC"/>
    <property type="match status" value="1"/>
</dbReference>
<dbReference type="EMBL" id="JACBZO010000001">
    <property type="protein sequence ID" value="NYI42154.1"/>
    <property type="molecule type" value="Genomic_DNA"/>
</dbReference>
<dbReference type="NCBIfam" id="TIGR03534">
    <property type="entry name" value="RF_mod_PrmC"/>
    <property type="match status" value="1"/>
</dbReference>
<comment type="caution">
    <text evidence="8">The sequence shown here is derived from an EMBL/GenBank/DDBJ whole genome shotgun (WGS) entry which is preliminary data.</text>
</comment>
<evidence type="ECO:0000256" key="5">
    <source>
        <dbReference type="HAMAP-Rule" id="MF_02126"/>
    </source>
</evidence>
<feature type="binding site" evidence="5">
    <location>
        <begin position="192"/>
        <end position="195"/>
    </location>
    <ligand>
        <name>substrate</name>
    </ligand>
</feature>
<evidence type="ECO:0000256" key="2">
    <source>
        <dbReference type="ARBA" id="ARBA00022679"/>
    </source>
</evidence>
<evidence type="ECO:0000259" key="6">
    <source>
        <dbReference type="Pfam" id="PF05175"/>
    </source>
</evidence>
<dbReference type="Gene3D" id="1.10.8.10">
    <property type="entry name" value="DNA helicase RuvA subunit, C-terminal domain"/>
    <property type="match status" value="1"/>
</dbReference>
<dbReference type="InterPro" id="IPR002052">
    <property type="entry name" value="DNA_methylase_N6_adenine_CS"/>
</dbReference>
<dbReference type="AlphaFoldDB" id="A0A7Y9ZB78"/>
<comment type="catalytic activity">
    <reaction evidence="4 5">
        <text>L-glutaminyl-[peptide chain release factor] + S-adenosyl-L-methionine = N(5)-methyl-L-glutaminyl-[peptide chain release factor] + S-adenosyl-L-homocysteine + H(+)</text>
        <dbReference type="Rhea" id="RHEA:42896"/>
        <dbReference type="Rhea" id="RHEA-COMP:10271"/>
        <dbReference type="Rhea" id="RHEA-COMP:10272"/>
        <dbReference type="ChEBI" id="CHEBI:15378"/>
        <dbReference type="ChEBI" id="CHEBI:30011"/>
        <dbReference type="ChEBI" id="CHEBI:57856"/>
        <dbReference type="ChEBI" id="CHEBI:59789"/>
        <dbReference type="ChEBI" id="CHEBI:61891"/>
        <dbReference type="EC" id="2.1.1.297"/>
    </reaction>
</comment>
<gene>
    <name evidence="5" type="primary">prmC</name>
    <name evidence="8" type="ORF">BKA03_002273</name>
</gene>
<evidence type="ECO:0000256" key="1">
    <source>
        <dbReference type="ARBA" id="ARBA00022603"/>
    </source>
</evidence>
<dbReference type="CDD" id="cd02440">
    <property type="entry name" value="AdoMet_MTases"/>
    <property type="match status" value="1"/>
</dbReference>
<dbReference type="GO" id="GO:0102559">
    <property type="term" value="F:peptide chain release factor N(5)-glutamine methyltransferase activity"/>
    <property type="evidence" value="ECO:0007669"/>
    <property type="project" value="UniProtKB-EC"/>
</dbReference>
<feature type="binding site" evidence="5">
    <location>
        <position position="145"/>
    </location>
    <ligand>
        <name>S-adenosyl-L-methionine</name>
        <dbReference type="ChEBI" id="CHEBI:59789"/>
    </ligand>
</feature>
<dbReference type="InterPro" id="IPR019874">
    <property type="entry name" value="RF_methyltr_PrmC"/>
</dbReference>
<reference evidence="8 9" key="1">
    <citation type="submission" date="2020-07" db="EMBL/GenBank/DDBJ databases">
        <title>Sequencing the genomes of 1000 actinobacteria strains.</title>
        <authorList>
            <person name="Klenk H.-P."/>
        </authorList>
    </citation>
    <scope>NUCLEOTIDE SEQUENCE [LARGE SCALE GENOMIC DNA]</scope>
    <source>
        <strain evidence="8 9">DSM 19970</strain>
    </source>
</reference>
<organism evidence="8 9">
    <name type="scientific">Demequina lutea</name>
    <dbReference type="NCBI Taxonomy" id="431489"/>
    <lineage>
        <taxon>Bacteria</taxon>
        <taxon>Bacillati</taxon>
        <taxon>Actinomycetota</taxon>
        <taxon>Actinomycetes</taxon>
        <taxon>Micrococcales</taxon>
        <taxon>Demequinaceae</taxon>
        <taxon>Demequina</taxon>
    </lineage>
</organism>
<dbReference type="GO" id="GO:0032259">
    <property type="term" value="P:methylation"/>
    <property type="evidence" value="ECO:0007669"/>
    <property type="project" value="UniProtKB-KW"/>
</dbReference>
<dbReference type="Pfam" id="PF05175">
    <property type="entry name" value="MTS"/>
    <property type="match status" value="1"/>
</dbReference>
<dbReference type="InterPro" id="IPR004556">
    <property type="entry name" value="HemK-like"/>
</dbReference>
<accession>A0A7Y9ZB78</accession>
<dbReference type="PROSITE" id="PS00092">
    <property type="entry name" value="N6_MTASE"/>
    <property type="match status" value="1"/>
</dbReference>
<dbReference type="Gene3D" id="3.40.50.150">
    <property type="entry name" value="Vaccinia Virus protein VP39"/>
    <property type="match status" value="1"/>
</dbReference>
<evidence type="ECO:0000256" key="4">
    <source>
        <dbReference type="ARBA" id="ARBA00048391"/>
    </source>
</evidence>
<comment type="caution">
    <text evidence="5">Lacks conserved residue(s) required for the propagation of feature annotation.</text>
</comment>
<evidence type="ECO:0000259" key="7">
    <source>
        <dbReference type="Pfam" id="PF17827"/>
    </source>
</evidence>
<evidence type="ECO:0000256" key="3">
    <source>
        <dbReference type="ARBA" id="ARBA00022691"/>
    </source>
</evidence>
<dbReference type="GO" id="GO:0003676">
    <property type="term" value="F:nucleic acid binding"/>
    <property type="evidence" value="ECO:0007669"/>
    <property type="project" value="InterPro"/>
</dbReference>
<dbReference type="OrthoDB" id="9800643at2"/>
<dbReference type="PANTHER" id="PTHR18895">
    <property type="entry name" value="HEMK METHYLTRANSFERASE"/>
    <property type="match status" value="1"/>
</dbReference>
<feature type="domain" description="Release factor glutamine methyltransferase N-terminal" evidence="7">
    <location>
        <begin position="7"/>
        <end position="73"/>
    </location>
</feature>
<comment type="similarity">
    <text evidence="5">Belongs to the protein N5-glutamine methyltransferase family. PrmC subfamily.</text>
</comment>
<dbReference type="EC" id="2.1.1.297" evidence="5"/>
<dbReference type="InterPro" id="IPR040758">
    <property type="entry name" value="PrmC_N"/>
</dbReference>
<proteinExistence type="inferred from homology"/>
<keyword evidence="2 5" id="KW-0808">Transferase</keyword>
<keyword evidence="9" id="KW-1185">Reference proteome</keyword>
<dbReference type="RefSeq" id="WP_062074034.1">
    <property type="nucleotide sequence ID" value="NZ_BBRC01000002.1"/>
</dbReference>
<sequence>MPHLRSLLADASQRLADAGVPSPDHDARELAAFALDVDRIPVGEVEVGPDQARRFEALLARREAREPLQHILGSSVFRYVTLQVRAGVFVPRPETEVVAQVAIDEAEAMAATGRRPLVVDLCCGTGAIALSVATEVPTAVVHAVDTSLDAVQLATINADASHAANVTVGHGDVTDPGVLAHLDGSVDVLVSNPPYIPAGAIPIDPEVRDYDPPSALFGGGEDGLDVPRAVVAAAVRLLRPGGLFVMEHADVQGAPTRELALRTGEFESIETRADLTGRDRMLVARRR</sequence>
<evidence type="ECO:0000313" key="8">
    <source>
        <dbReference type="EMBL" id="NYI42154.1"/>
    </source>
</evidence>
<protein>
    <recommendedName>
        <fullName evidence="5">Release factor glutamine methyltransferase</fullName>
        <shortName evidence="5">RF MTase</shortName>
        <ecNumber evidence="5">2.1.1.297</ecNumber>
    </recommendedName>
    <alternativeName>
        <fullName evidence="5">N5-glutamine methyltransferase PrmC</fullName>
    </alternativeName>
    <alternativeName>
        <fullName evidence="5">Protein-(glutamine-N5) MTase PrmC</fullName>
    </alternativeName>
    <alternativeName>
        <fullName evidence="5">Protein-glutamine N-methyltransferase PrmC</fullName>
    </alternativeName>
</protein>
<keyword evidence="3 5" id="KW-0949">S-adenosyl-L-methionine</keyword>
<dbReference type="SUPFAM" id="SSF53335">
    <property type="entry name" value="S-adenosyl-L-methionine-dependent methyltransferases"/>
    <property type="match status" value="1"/>
</dbReference>
<evidence type="ECO:0000313" key="9">
    <source>
        <dbReference type="Proteomes" id="UP000547973"/>
    </source>
</evidence>
<name>A0A7Y9ZB78_9MICO</name>
<feature type="binding site" evidence="5">
    <location>
        <position position="192"/>
    </location>
    <ligand>
        <name>S-adenosyl-L-methionine</name>
        <dbReference type="ChEBI" id="CHEBI:59789"/>
    </ligand>
</feature>
<feature type="domain" description="Methyltransferase small" evidence="6">
    <location>
        <begin position="116"/>
        <end position="195"/>
    </location>
</feature>
<dbReference type="PANTHER" id="PTHR18895:SF74">
    <property type="entry name" value="MTRF1L RELEASE FACTOR GLUTAMINE METHYLTRANSFERASE"/>
    <property type="match status" value="1"/>
</dbReference>